<proteinExistence type="predicted"/>
<accession>A0A7T4AC21</accession>
<dbReference type="GeneID" id="69550904"/>
<dbReference type="RefSeq" id="WP_052448124.1">
    <property type="nucleotide sequence ID" value="NZ_CAWMFX010000031.1"/>
</dbReference>
<keyword evidence="2" id="KW-1185">Reference proteome</keyword>
<evidence type="ECO:0000313" key="1">
    <source>
        <dbReference type="EMBL" id="QQB21165.1"/>
    </source>
</evidence>
<name>A0A7T4AC21_AERJA</name>
<dbReference type="EMBL" id="CP066092">
    <property type="protein sequence ID" value="QQB21165.1"/>
    <property type="molecule type" value="Genomic_DNA"/>
</dbReference>
<organism evidence="1 2">
    <name type="scientific">Aeromonas jandaei</name>
    <dbReference type="NCBI Taxonomy" id="650"/>
    <lineage>
        <taxon>Bacteria</taxon>
        <taxon>Pseudomonadati</taxon>
        <taxon>Pseudomonadota</taxon>
        <taxon>Gammaproteobacteria</taxon>
        <taxon>Aeromonadales</taxon>
        <taxon>Aeromonadaceae</taxon>
        <taxon>Aeromonas</taxon>
    </lineage>
</organism>
<protein>
    <submittedName>
        <fullName evidence="1">Uncharacterized protein</fullName>
    </submittedName>
</protein>
<reference evidence="1 2" key="1">
    <citation type="submission" date="2020-12" db="EMBL/GenBank/DDBJ databases">
        <title>FDA dAtabase for Regulatory Grade micrObial Sequences (FDA-ARGOS): Supporting development and validation of Infectious Disease Dx tests.</title>
        <authorList>
            <person name="Sproer C."/>
            <person name="Gronow S."/>
            <person name="Severitt S."/>
            <person name="Schroder I."/>
            <person name="Tallon L."/>
            <person name="Sadzewicz L."/>
            <person name="Zhao X."/>
            <person name="Boylan J."/>
            <person name="Ott S."/>
            <person name="Bowen H."/>
            <person name="Vavikolanu K."/>
            <person name="Mehta A."/>
            <person name="Aluvathingal J."/>
            <person name="Nadendla S."/>
            <person name="Lowell S."/>
            <person name="Myers T."/>
            <person name="Yan Y."/>
            <person name="Sichtig H."/>
        </authorList>
    </citation>
    <scope>NUCLEOTIDE SEQUENCE [LARGE SCALE GENOMIC DNA]</scope>
    <source>
        <strain evidence="1 2">FDAARGOS_986</strain>
    </source>
</reference>
<evidence type="ECO:0000313" key="2">
    <source>
        <dbReference type="Proteomes" id="UP000595481"/>
    </source>
</evidence>
<dbReference type="Proteomes" id="UP000595481">
    <property type="component" value="Chromosome"/>
</dbReference>
<gene>
    <name evidence="1" type="ORF">I6H43_06450</name>
</gene>
<sequence length="111" mass="12645">MSHQMIDMGKLEQEGSTSEMALIASMDASKAIIQVRQGAIHQLQKQLVSLRQSRKPTTNSFAISALLFACRNERQWIDFAINQIEQDEKLIEEIYRIRAGSPARTLEEIIK</sequence>